<dbReference type="Pfam" id="PF01609">
    <property type="entry name" value="DDE_Tnp_1"/>
    <property type="match status" value="1"/>
</dbReference>
<comment type="caution">
    <text evidence="3">The sequence shown here is derived from an EMBL/GenBank/DDBJ whole genome shotgun (WGS) entry which is preliminary data.</text>
</comment>
<evidence type="ECO:0000313" key="3">
    <source>
        <dbReference type="EMBL" id="TKI72851.1"/>
    </source>
</evidence>
<feature type="transmembrane region" description="Helical" evidence="1">
    <location>
        <begin position="72"/>
        <end position="89"/>
    </location>
</feature>
<dbReference type="PANTHER" id="PTHR33258">
    <property type="entry name" value="TRANSPOSASE INSL FOR INSERTION SEQUENCE ELEMENT IS186A-RELATED"/>
    <property type="match status" value="1"/>
</dbReference>
<name>A0A4U2ZH73_9BACI</name>
<keyword evidence="4" id="KW-1185">Reference proteome</keyword>
<dbReference type="GO" id="GO:0004803">
    <property type="term" value="F:transposase activity"/>
    <property type="evidence" value="ECO:0007669"/>
    <property type="project" value="InterPro"/>
</dbReference>
<dbReference type="PANTHER" id="PTHR33258:SF1">
    <property type="entry name" value="TRANSPOSASE INSL FOR INSERTION SEQUENCE ELEMENT IS186A-RELATED"/>
    <property type="match status" value="1"/>
</dbReference>
<protein>
    <submittedName>
        <fullName evidence="3">Transposase</fullName>
    </submittedName>
</protein>
<dbReference type="InterPro" id="IPR002559">
    <property type="entry name" value="Transposase_11"/>
</dbReference>
<gene>
    <name evidence="3" type="ORF">FC756_00510</name>
</gene>
<evidence type="ECO:0000256" key="1">
    <source>
        <dbReference type="SAM" id="Phobius"/>
    </source>
</evidence>
<dbReference type="AlphaFoldDB" id="A0A4U2ZH73"/>
<dbReference type="GO" id="GO:0006313">
    <property type="term" value="P:DNA transposition"/>
    <property type="evidence" value="ECO:0007669"/>
    <property type="project" value="InterPro"/>
</dbReference>
<evidence type="ECO:0000313" key="4">
    <source>
        <dbReference type="Proteomes" id="UP000308744"/>
    </source>
</evidence>
<dbReference type="EMBL" id="SZPU01000001">
    <property type="protein sequence ID" value="TKI72851.1"/>
    <property type="molecule type" value="Genomic_DNA"/>
</dbReference>
<organism evidence="3 4">
    <name type="scientific">Lysinibacillus mangiferihumi</name>
    <dbReference type="NCBI Taxonomy" id="1130819"/>
    <lineage>
        <taxon>Bacteria</taxon>
        <taxon>Bacillati</taxon>
        <taxon>Bacillota</taxon>
        <taxon>Bacilli</taxon>
        <taxon>Bacillales</taxon>
        <taxon>Bacillaceae</taxon>
        <taxon>Lysinibacillus</taxon>
    </lineage>
</organism>
<keyword evidence="1" id="KW-0472">Membrane</keyword>
<feature type="domain" description="Transposase IS4-like" evidence="2">
    <location>
        <begin position="25"/>
        <end position="61"/>
    </location>
</feature>
<dbReference type="GO" id="GO:0003677">
    <property type="term" value="F:DNA binding"/>
    <property type="evidence" value="ECO:0007669"/>
    <property type="project" value="InterPro"/>
</dbReference>
<sequence length="93" mass="11161">MKKSRSIPKEHVASLSGLTIYLTNLPRTISAEKITQLYRIRWQIELRFKTWKSHLKLHQIKDMKVERWLCHIYSQCIVMLLSMMTTGYLRKIV</sequence>
<keyword evidence="1" id="KW-0812">Transmembrane</keyword>
<dbReference type="SUPFAM" id="SSF53098">
    <property type="entry name" value="Ribonuclease H-like"/>
    <property type="match status" value="1"/>
</dbReference>
<reference evidence="3 4" key="1">
    <citation type="submission" date="2019-04" db="EMBL/GenBank/DDBJ databases">
        <title>Lysinibacillus genome sequencing.</title>
        <authorList>
            <person name="Dunlap C."/>
        </authorList>
    </citation>
    <scope>NUCLEOTIDE SEQUENCE [LARGE SCALE GENOMIC DNA]</scope>
    <source>
        <strain evidence="3 4">CCTCC AB 2010389</strain>
    </source>
</reference>
<dbReference type="Gene3D" id="3.90.350.10">
    <property type="entry name" value="Transposase Inhibitor Protein From Tn5, Chain A, domain 1"/>
    <property type="match status" value="1"/>
</dbReference>
<dbReference type="Proteomes" id="UP000308744">
    <property type="component" value="Unassembled WGS sequence"/>
</dbReference>
<accession>A0A4U2ZH73</accession>
<evidence type="ECO:0000259" key="2">
    <source>
        <dbReference type="Pfam" id="PF01609"/>
    </source>
</evidence>
<dbReference type="InterPro" id="IPR012337">
    <property type="entry name" value="RNaseH-like_sf"/>
</dbReference>
<proteinExistence type="predicted"/>
<keyword evidence="1" id="KW-1133">Transmembrane helix</keyword>